<keyword evidence="1" id="KW-0812">Transmembrane</keyword>
<keyword evidence="1" id="KW-0472">Membrane</keyword>
<reference evidence="2" key="2">
    <citation type="submission" date="2020-06" db="EMBL/GenBank/DDBJ databases">
        <title>Helianthus annuus Genome sequencing and assembly Release 2.</title>
        <authorList>
            <person name="Gouzy J."/>
            <person name="Langlade N."/>
            <person name="Munos S."/>
        </authorList>
    </citation>
    <scope>NUCLEOTIDE SEQUENCE</scope>
    <source>
        <tissue evidence="2">Leaves</tissue>
    </source>
</reference>
<evidence type="ECO:0000313" key="2">
    <source>
        <dbReference type="EMBL" id="KAF5821771.1"/>
    </source>
</evidence>
<keyword evidence="3" id="KW-1185">Reference proteome</keyword>
<gene>
    <name evidence="2" type="ORF">HanXRQr2_Chr01g0018601</name>
</gene>
<evidence type="ECO:0000256" key="1">
    <source>
        <dbReference type="SAM" id="Phobius"/>
    </source>
</evidence>
<sequence length="45" mass="5069">MNYKQLWKLEEICRHSKDGFSIGSRLLIILGVVVCLYAANVSRSG</sequence>
<comment type="caution">
    <text evidence="2">The sequence shown here is derived from an EMBL/GenBank/DDBJ whole genome shotgun (WGS) entry which is preliminary data.</text>
</comment>
<organism evidence="2 3">
    <name type="scientific">Helianthus annuus</name>
    <name type="common">Common sunflower</name>
    <dbReference type="NCBI Taxonomy" id="4232"/>
    <lineage>
        <taxon>Eukaryota</taxon>
        <taxon>Viridiplantae</taxon>
        <taxon>Streptophyta</taxon>
        <taxon>Embryophyta</taxon>
        <taxon>Tracheophyta</taxon>
        <taxon>Spermatophyta</taxon>
        <taxon>Magnoliopsida</taxon>
        <taxon>eudicotyledons</taxon>
        <taxon>Gunneridae</taxon>
        <taxon>Pentapetalae</taxon>
        <taxon>asterids</taxon>
        <taxon>campanulids</taxon>
        <taxon>Asterales</taxon>
        <taxon>Asteraceae</taxon>
        <taxon>Asteroideae</taxon>
        <taxon>Heliantheae alliance</taxon>
        <taxon>Heliantheae</taxon>
        <taxon>Helianthus</taxon>
    </lineage>
</organism>
<name>A0A9K3JU47_HELAN</name>
<dbReference type="AlphaFoldDB" id="A0A9K3JU47"/>
<dbReference type="Gramene" id="mRNA:HanXRQr2_Chr01g0018601">
    <property type="protein sequence ID" value="mRNA:HanXRQr2_Chr01g0018601"/>
    <property type="gene ID" value="HanXRQr2_Chr01g0018601"/>
</dbReference>
<accession>A0A9K3JU47</accession>
<protein>
    <submittedName>
        <fullName evidence="2">Uncharacterized protein</fullName>
    </submittedName>
</protein>
<evidence type="ECO:0000313" key="3">
    <source>
        <dbReference type="Proteomes" id="UP000215914"/>
    </source>
</evidence>
<keyword evidence="1" id="KW-1133">Transmembrane helix</keyword>
<feature type="transmembrane region" description="Helical" evidence="1">
    <location>
        <begin position="20"/>
        <end position="39"/>
    </location>
</feature>
<dbReference type="Proteomes" id="UP000215914">
    <property type="component" value="Unassembled WGS sequence"/>
</dbReference>
<dbReference type="EMBL" id="MNCJ02000316">
    <property type="protein sequence ID" value="KAF5821771.1"/>
    <property type="molecule type" value="Genomic_DNA"/>
</dbReference>
<proteinExistence type="predicted"/>
<reference evidence="2" key="1">
    <citation type="journal article" date="2017" name="Nature">
        <title>The sunflower genome provides insights into oil metabolism, flowering and Asterid evolution.</title>
        <authorList>
            <person name="Badouin H."/>
            <person name="Gouzy J."/>
            <person name="Grassa C.J."/>
            <person name="Murat F."/>
            <person name="Staton S.E."/>
            <person name="Cottret L."/>
            <person name="Lelandais-Briere C."/>
            <person name="Owens G.L."/>
            <person name="Carrere S."/>
            <person name="Mayjonade B."/>
            <person name="Legrand L."/>
            <person name="Gill N."/>
            <person name="Kane N.C."/>
            <person name="Bowers J.E."/>
            <person name="Hubner S."/>
            <person name="Bellec A."/>
            <person name="Berard A."/>
            <person name="Berges H."/>
            <person name="Blanchet N."/>
            <person name="Boniface M.C."/>
            <person name="Brunel D."/>
            <person name="Catrice O."/>
            <person name="Chaidir N."/>
            <person name="Claudel C."/>
            <person name="Donnadieu C."/>
            <person name="Faraut T."/>
            <person name="Fievet G."/>
            <person name="Helmstetter N."/>
            <person name="King M."/>
            <person name="Knapp S.J."/>
            <person name="Lai Z."/>
            <person name="Le Paslier M.C."/>
            <person name="Lippi Y."/>
            <person name="Lorenzon L."/>
            <person name="Mandel J.R."/>
            <person name="Marage G."/>
            <person name="Marchand G."/>
            <person name="Marquand E."/>
            <person name="Bret-Mestries E."/>
            <person name="Morien E."/>
            <person name="Nambeesan S."/>
            <person name="Nguyen T."/>
            <person name="Pegot-Espagnet P."/>
            <person name="Pouilly N."/>
            <person name="Raftis F."/>
            <person name="Sallet E."/>
            <person name="Schiex T."/>
            <person name="Thomas J."/>
            <person name="Vandecasteele C."/>
            <person name="Vares D."/>
            <person name="Vear F."/>
            <person name="Vautrin S."/>
            <person name="Crespi M."/>
            <person name="Mangin B."/>
            <person name="Burke J.M."/>
            <person name="Salse J."/>
            <person name="Munos S."/>
            <person name="Vincourt P."/>
            <person name="Rieseberg L.H."/>
            <person name="Langlade N.B."/>
        </authorList>
    </citation>
    <scope>NUCLEOTIDE SEQUENCE</scope>
    <source>
        <tissue evidence="2">Leaves</tissue>
    </source>
</reference>